<dbReference type="GO" id="GO:0019905">
    <property type="term" value="F:syntaxin binding"/>
    <property type="evidence" value="ECO:0007669"/>
    <property type="project" value="InterPro"/>
</dbReference>
<keyword evidence="4" id="KW-0532">Neurotransmitter transport</keyword>
<evidence type="ECO:0000313" key="9">
    <source>
        <dbReference type="Proteomes" id="UP000549394"/>
    </source>
</evidence>
<keyword evidence="5" id="KW-0175">Coiled coil</keyword>
<dbReference type="EMBL" id="CAJFCJ010000006">
    <property type="protein sequence ID" value="CAD5116518.1"/>
    <property type="molecule type" value="Genomic_DNA"/>
</dbReference>
<feature type="region of interest" description="Disordered" evidence="7">
    <location>
        <begin position="83"/>
        <end position="114"/>
    </location>
</feature>
<dbReference type="GO" id="GO:0046928">
    <property type="term" value="P:regulation of neurotransmitter secretion"/>
    <property type="evidence" value="ECO:0007669"/>
    <property type="project" value="TreeGrafter"/>
</dbReference>
<dbReference type="InterPro" id="IPR008849">
    <property type="entry name" value="Synaphin"/>
</dbReference>
<evidence type="ECO:0000256" key="5">
    <source>
        <dbReference type="ARBA" id="ARBA00023054"/>
    </source>
</evidence>
<comment type="function">
    <text evidence="6">Positively regulates a late step in synaptic vesicle exocytosis.</text>
</comment>
<comment type="similarity">
    <text evidence="1">Belongs to the complexin/synaphin family.</text>
</comment>
<evidence type="ECO:0000256" key="6">
    <source>
        <dbReference type="ARBA" id="ARBA00037297"/>
    </source>
</evidence>
<dbReference type="AlphaFoldDB" id="A0A7I8VJS6"/>
<evidence type="ECO:0000256" key="7">
    <source>
        <dbReference type="SAM" id="MobiDB-lite"/>
    </source>
</evidence>
<dbReference type="GO" id="GO:0031201">
    <property type="term" value="C:SNARE complex"/>
    <property type="evidence" value="ECO:0007669"/>
    <property type="project" value="TreeGrafter"/>
</dbReference>
<dbReference type="PANTHER" id="PTHR16705">
    <property type="entry name" value="COMPLEXIN"/>
    <property type="match status" value="1"/>
</dbReference>
<dbReference type="PANTHER" id="PTHR16705:SF4">
    <property type="entry name" value="COMPLEXIN"/>
    <property type="match status" value="1"/>
</dbReference>
<reference evidence="8 9" key="1">
    <citation type="submission" date="2020-08" db="EMBL/GenBank/DDBJ databases">
        <authorList>
            <person name="Hejnol A."/>
        </authorList>
    </citation>
    <scope>NUCLEOTIDE SEQUENCE [LARGE SCALE GENOMIC DNA]</scope>
</reference>
<keyword evidence="9" id="KW-1185">Reference proteome</keyword>
<dbReference type="Proteomes" id="UP000549394">
    <property type="component" value="Unassembled WGS sequence"/>
</dbReference>
<protein>
    <submittedName>
        <fullName evidence="8">DgyrCDS5397</fullName>
    </submittedName>
</protein>
<keyword evidence="2" id="KW-0813">Transport</keyword>
<dbReference type="OrthoDB" id="6229630at2759"/>
<proteinExistence type="inferred from homology"/>
<evidence type="ECO:0000256" key="2">
    <source>
        <dbReference type="ARBA" id="ARBA00022448"/>
    </source>
</evidence>
<dbReference type="Gene3D" id="1.20.5.580">
    <property type="entry name" value="Single Helix bin"/>
    <property type="match status" value="1"/>
</dbReference>
<evidence type="ECO:0000313" key="8">
    <source>
        <dbReference type="EMBL" id="CAD5116518.1"/>
    </source>
</evidence>
<dbReference type="SUPFAM" id="SSF58038">
    <property type="entry name" value="SNARE fusion complex"/>
    <property type="match status" value="1"/>
</dbReference>
<accession>A0A7I8VJS6</accession>
<organism evidence="8 9">
    <name type="scientific">Dimorphilus gyrociliatus</name>
    <dbReference type="NCBI Taxonomy" id="2664684"/>
    <lineage>
        <taxon>Eukaryota</taxon>
        <taxon>Metazoa</taxon>
        <taxon>Spiralia</taxon>
        <taxon>Lophotrochozoa</taxon>
        <taxon>Annelida</taxon>
        <taxon>Polychaeta</taxon>
        <taxon>Polychaeta incertae sedis</taxon>
        <taxon>Dinophilidae</taxon>
        <taxon>Dimorphilus</taxon>
    </lineage>
</organism>
<gene>
    <name evidence="8" type="ORF">DGYR_LOCUS5138</name>
</gene>
<dbReference type="FunFam" id="1.20.5.580:FF:000002">
    <property type="entry name" value="Complexin, isoform AB"/>
    <property type="match status" value="1"/>
</dbReference>
<feature type="region of interest" description="Disordered" evidence="7">
    <location>
        <begin position="1"/>
        <end position="66"/>
    </location>
</feature>
<feature type="compositionally biased region" description="Basic and acidic residues" evidence="7">
    <location>
        <begin position="40"/>
        <end position="66"/>
    </location>
</feature>
<evidence type="ECO:0000256" key="4">
    <source>
        <dbReference type="ARBA" id="ARBA00022775"/>
    </source>
</evidence>
<dbReference type="GO" id="GO:0043195">
    <property type="term" value="C:terminal bouton"/>
    <property type="evidence" value="ECO:0007669"/>
    <property type="project" value="TreeGrafter"/>
</dbReference>
<dbReference type="GO" id="GO:0016079">
    <property type="term" value="P:synaptic vesicle exocytosis"/>
    <property type="evidence" value="ECO:0007669"/>
    <property type="project" value="TreeGrafter"/>
</dbReference>
<sequence>MAAFIAKQMVGDQLKSVKGAMGDGDEEKKEGDGEEDPEVAEARREAEEKRKEKHRKMEEEREEMRQQIRDKYGLKKKEIVKEEEPDVAGRLGRKKKSPAELAAENDSENEEGSNISSRFIFVIFSITIS</sequence>
<keyword evidence="3" id="KW-0268">Exocytosis</keyword>
<comment type="caution">
    <text evidence="8">The sequence shown here is derived from an EMBL/GenBank/DDBJ whole genome shotgun (WGS) entry which is preliminary data.</text>
</comment>
<name>A0A7I8VJS6_9ANNE</name>
<evidence type="ECO:0000256" key="3">
    <source>
        <dbReference type="ARBA" id="ARBA00022483"/>
    </source>
</evidence>
<dbReference type="Pfam" id="PF05835">
    <property type="entry name" value="Synaphin"/>
    <property type="match status" value="1"/>
</dbReference>
<evidence type="ECO:0000256" key="1">
    <source>
        <dbReference type="ARBA" id="ARBA00005396"/>
    </source>
</evidence>